<keyword evidence="2" id="KW-1133">Transmembrane helix</keyword>
<evidence type="ECO:0000256" key="2">
    <source>
        <dbReference type="RuleBase" id="RU004429"/>
    </source>
</evidence>
<keyword evidence="2" id="KW-0520">NAD</keyword>
<dbReference type="PANTHER" id="PTHR33269">
    <property type="entry name" value="NADH-UBIQUINONE OXIDOREDUCTASE CHAIN 6"/>
    <property type="match status" value="1"/>
</dbReference>
<dbReference type="GO" id="GO:0005886">
    <property type="term" value="C:plasma membrane"/>
    <property type="evidence" value="ECO:0007669"/>
    <property type="project" value="UniProtKB-SubCell"/>
</dbReference>
<keyword evidence="2" id="KW-0874">Quinone</keyword>
<organism evidence="3 4">
    <name type="scientific">Anaerolinea thermolimosa</name>
    <dbReference type="NCBI Taxonomy" id="229919"/>
    <lineage>
        <taxon>Bacteria</taxon>
        <taxon>Bacillati</taxon>
        <taxon>Chloroflexota</taxon>
        <taxon>Anaerolineae</taxon>
        <taxon>Anaerolineales</taxon>
        <taxon>Anaerolineaceae</taxon>
        <taxon>Anaerolinea</taxon>
    </lineage>
</organism>
<comment type="function">
    <text evidence="2">NDH-1 shuttles electrons from NADH, via FMN and iron-sulfur (Fe-S) centers, to quinones in the respiratory chain. Couples the redox reaction to proton translocation (for every two electrons transferred, four hydrogen ions are translocated across the cytoplasmic membrane), and thus conserves the redox energy in a proton gradient.</text>
</comment>
<protein>
    <recommendedName>
        <fullName evidence="2">NADH-quinone oxidoreductase subunit J</fullName>
        <ecNumber evidence="2">7.1.1.-</ecNumber>
    </recommendedName>
</protein>
<gene>
    <name evidence="3" type="ORF">DEQ80_07170</name>
</gene>
<comment type="similarity">
    <text evidence="1 2">Belongs to the complex I subunit 6 family.</text>
</comment>
<feature type="transmembrane region" description="Helical" evidence="2">
    <location>
        <begin position="136"/>
        <end position="158"/>
    </location>
</feature>
<keyword evidence="2" id="KW-0472">Membrane</keyword>
<reference evidence="3 4" key="1">
    <citation type="journal article" date="2018" name="Nat. Biotechnol.">
        <title>A standardized bacterial taxonomy based on genome phylogeny substantially revises the tree of life.</title>
        <authorList>
            <person name="Parks D.H."/>
            <person name="Chuvochina M."/>
            <person name="Waite D.W."/>
            <person name="Rinke C."/>
            <person name="Skarshewski A."/>
            <person name="Chaumeil P.A."/>
            <person name="Hugenholtz P."/>
        </authorList>
    </citation>
    <scope>NUCLEOTIDE SEQUENCE [LARGE SCALE GENOMIC DNA]</scope>
    <source>
        <strain evidence="3">UBA8781</strain>
    </source>
</reference>
<dbReference type="STRING" id="229919.GCA_001050195_00639"/>
<dbReference type="AlphaFoldDB" id="A0A3D1JGN9"/>
<dbReference type="InterPro" id="IPR001457">
    <property type="entry name" value="NADH_UbQ/plastoQ_OxRdtase_su6"/>
</dbReference>
<dbReference type="GO" id="GO:0008137">
    <property type="term" value="F:NADH dehydrogenase (ubiquinone) activity"/>
    <property type="evidence" value="ECO:0007669"/>
    <property type="project" value="UniProtKB-UniRule"/>
</dbReference>
<evidence type="ECO:0000256" key="1">
    <source>
        <dbReference type="ARBA" id="ARBA00005698"/>
    </source>
</evidence>
<comment type="caution">
    <text evidence="3">The sequence shown here is derived from an EMBL/GenBank/DDBJ whole genome shotgun (WGS) entry which is preliminary data.</text>
</comment>
<proteinExistence type="inferred from homology"/>
<dbReference type="Proteomes" id="UP000264141">
    <property type="component" value="Unassembled WGS sequence"/>
</dbReference>
<dbReference type="PANTHER" id="PTHR33269:SF17">
    <property type="entry name" value="NADH-UBIQUINONE OXIDOREDUCTASE CHAIN 6"/>
    <property type="match status" value="1"/>
</dbReference>
<name>A0A3D1JGN9_9CHLR</name>
<comment type="subcellular location">
    <subcellularLocation>
        <location evidence="2">Cell membrane</location>
        <topology evidence="2">Multi-pass membrane protein</topology>
    </subcellularLocation>
</comment>
<dbReference type="GO" id="GO:0048038">
    <property type="term" value="F:quinone binding"/>
    <property type="evidence" value="ECO:0007669"/>
    <property type="project" value="UniProtKB-UniRule"/>
</dbReference>
<feature type="transmembrane region" description="Helical" evidence="2">
    <location>
        <begin position="190"/>
        <end position="212"/>
    </location>
</feature>
<dbReference type="InterPro" id="IPR042106">
    <property type="entry name" value="Nuo/plastoQ_OxRdtase_6_NuoJ"/>
</dbReference>
<keyword evidence="2" id="KW-0812">Transmembrane</keyword>
<accession>A0A3D1JGN9</accession>
<feature type="transmembrane region" description="Helical" evidence="2">
    <location>
        <begin position="102"/>
        <end position="124"/>
    </location>
</feature>
<dbReference type="EMBL" id="DPBP01000029">
    <property type="protein sequence ID" value="HCE17624.1"/>
    <property type="molecule type" value="Genomic_DNA"/>
</dbReference>
<comment type="catalytic activity">
    <reaction evidence="2">
        <text>a quinone + NADH + 5 H(+)(in) = a quinol + NAD(+) + 4 H(+)(out)</text>
        <dbReference type="Rhea" id="RHEA:57888"/>
        <dbReference type="ChEBI" id="CHEBI:15378"/>
        <dbReference type="ChEBI" id="CHEBI:24646"/>
        <dbReference type="ChEBI" id="CHEBI:57540"/>
        <dbReference type="ChEBI" id="CHEBI:57945"/>
        <dbReference type="ChEBI" id="CHEBI:132124"/>
    </reaction>
</comment>
<keyword evidence="2" id="KW-1003">Cell membrane</keyword>
<feature type="transmembrane region" description="Helical" evidence="2">
    <location>
        <begin position="78"/>
        <end position="96"/>
    </location>
</feature>
<dbReference type="Pfam" id="PF00499">
    <property type="entry name" value="Oxidored_q3"/>
    <property type="match status" value="1"/>
</dbReference>
<dbReference type="EC" id="7.1.1.-" evidence="2"/>
<dbReference type="Gene3D" id="1.20.120.1200">
    <property type="entry name" value="NADH-ubiquinone/plastoquinone oxidoreductase chain 6, subunit NuoJ"/>
    <property type="match status" value="1"/>
</dbReference>
<feature type="transmembrane region" description="Helical" evidence="2">
    <location>
        <begin position="50"/>
        <end position="71"/>
    </location>
</feature>
<evidence type="ECO:0000313" key="4">
    <source>
        <dbReference type="Proteomes" id="UP000264141"/>
    </source>
</evidence>
<sequence>MESCLFSLSKGRGKRCNGSVRSSGNRALWQFLIPKSSNLPSPPEGKRMTGLQIAFLAIAAVTLASAVLVVSSRKIMHAALWLVLALGGIAALFATLEASFFAAVQVMVYIGAIAILIIFSVMLTRRVMEDTGPQNTRYWPAALVVSLGVFGGILFLFLQWPGFSVESRPGLEQGDFLVRFGQALVSPDEFVVPFEVASILLVAAMIGAMIIARDPSRK</sequence>
<evidence type="ECO:0000313" key="3">
    <source>
        <dbReference type="EMBL" id="HCE17624.1"/>
    </source>
</evidence>